<evidence type="ECO:0000256" key="5">
    <source>
        <dbReference type="ARBA" id="ARBA00022777"/>
    </source>
</evidence>
<name>A0ABS3MXE8_9BACI</name>
<dbReference type="SUPFAM" id="SSF158472">
    <property type="entry name" value="HAMP domain-like"/>
    <property type="match status" value="1"/>
</dbReference>
<feature type="coiled-coil region" evidence="7">
    <location>
        <begin position="354"/>
        <end position="381"/>
    </location>
</feature>
<dbReference type="Pfam" id="PF02518">
    <property type="entry name" value="HATPase_c"/>
    <property type="match status" value="1"/>
</dbReference>
<dbReference type="Gene3D" id="6.10.340.10">
    <property type="match status" value="1"/>
</dbReference>
<reference evidence="10 11" key="1">
    <citation type="submission" date="2021-03" db="EMBL/GenBank/DDBJ databases">
        <title>Whole genome sequence of Metabacillus bambusae BG109.</title>
        <authorList>
            <person name="Jeong J.W."/>
        </authorList>
    </citation>
    <scope>NUCLEOTIDE SEQUENCE [LARGE SCALE GENOMIC DNA]</scope>
    <source>
        <strain evidence="10 11">BG109</strain>
    </source>
</reference>
<dbReference type="SUPFAM" id="SSF55874">
    <property type="entry name" value="ATPase domain of HSP90 chaperone/DNA topoisomerase II/histidine kinase"/>
    <property type="match status" value="1"/>
</dbReference>
<evidence type="ECO:0000256" key="2">
    <source>
        <dbReference type="ARBA" id="ARBA00022475"/>
    </source>
</evidence>
<dbReference type="RefSeq" id="WP_207975280.1">
    <property type="nucleotide sequence ID" value="NZ_JAGDEL010000002.1"/>
</dbReference>
<keyword evidence="8" id="KW-0812">Transmembrane</keyword>
<organism evidence="10 11">
    <name type="scientific">Metabacillus bambusae</name>
    <dbReference type="NCBI Taxonomy" id="2795218"/>
    <lineage>
        <taxon>Bacteria</taxon>
        <taxon>Bacillati</taxon>
        <taxon>Bacillota</taxon>
        <taxon>Bacilli</taxon>
        <taxon>Bacillales</taxon>
        <taxon>Bacillaceae</taxon>
        <taxon>Metabacillus</taxon>
    </lineage>
</organism>
<protein>
    <submittedName>
        <fullName evidence="10">Histidine kinase</fullName>
    </submittedName>
</protein>
<keyword evidence="5 10" id="KW-0418">Kinase</keyword>
<comment type="caution">
    <text evidence="10">The sequence shown here is derived from an EMBL/GenBank/DDBJ whole genome shotgun (WGS) entry which is preliminary data.</text>
</comment>
<sequence>MRHNSKYKLLFKSLQFKLIVGFLIITMPVIMFLIYNNFYAIHVVRNQIAQSNENMVALHMGQIDYGLGTVDDYLYSLAAKDLDLLNLELSEKGNNQKYYFSKIRLNERIAKDVNDYKIIDGLFIYSANNQELITAQNYNEAYLSTEIIQKDIIQLFQNKEINHETMDMWFPRQVNKEFLLFRIVKIGNVYLGAWTDARRLMTPLDSVDIAGKGRAVLTTENYEPMDDANFFKKNNISLNYERSVYNLTGDHDDYLVVGAKSIKGNFSLVTVILDEKVLEKLPYLQKVIWFISFGLLVILPILYLFLRRTILLPLNRLIAAMKKVKDGDLGTSIPQSHSSYEFEVMNKTFNSMASEIKELKINVYEEQLNSQKAELRHLQLQINPHFFLNSLNIIYTLAQVKQYNLIQEMALCLVHYFRYMFRSNSDFVLLDEEIEHTQNYLKIQVMRFPDNLTYDISLPDDLKNCAVPPLLIQTFVENTIKHAVTMDGSIHISINVKLSELDPEHLQIRIHDTGKGFSKEILQQLQSEKGIYKEEGKHIGIWNVQRRLRLLYEKQATIVFSNSMEGGANVDIQFPLQIEH</sequence>
<dbReference type="PANTHER" id="PTHR34220:SF9">
    <property type="entry name" value="SIGNAL TRANSDUCTION HISTIDINE KINASE INTERNAL REGION DOMAIN-CONTAINING PROTEIN"/>
    <property type="match status" value="1"/>
</dbReference>
<evidence type="ECO:0000256" key="7">
    <source>
        <dbReference type="SAM" id="Coils"/>
    </source>
</evidence>
<dbReference type="InterPro" id="IPR050640">
    <property type="entry name" value="Bact_2-comp_sensor_kinase"/>
</dbReference>
<dbReference type="CDD" id="cd06225">
    <property type="entry name" value="HAMP"/>
    <property type="match status" value="1"/>
</dbReference>
<evidence type="ECO:0000313" key="11">
    <source>
        <dbReference type="Proteomes" id="UP000663981"/>
    </source>
</evidence>
<dbReference type="InterPro" id="IPR036890">
    <property type="entry name" value="HATPase_C_sf"/>
</dbReference>
<keyword evidence="6 8" id="KW-0472">Membrane</keyword>
<evidence type="ECO:0000259" key="9">
    <source>
        <dbReference type="PROSITE" id="PS50885"/>
    </source>
</evidence>
<keyword evidence="3" id="KW-0597">Phosphoprotein</keyword>
<accession>A0ABS3MXE8</accession>
<dbReference type="InterPro" id="IPR010559">
    <property type="entry name" value="Sig_transdc_His_kin_internal"/>
</dbReference>
<dbReference type="SMART" id="SM00304">
    <property type="entry name" value="HAMP"/>
    <property type="match status" value="1"/>
</dbReference>
<dbReference type="Proteomes" id="UP000663981">
    <property type="component" value="Unassembled WGS sequence"/>
</dbReference>
<evidence type="ECO:0000313" key="10">
    <source>
        <dbReference type="EMBL" id="MBO1510628.1"/>
    </source>
</evidence>
<dbReference type="PANTHER" id="PTHR34220">
    <property type="entry name" value="SENSOR HISTIDINE KINASE YPDA"/>
    <property type="match status" value="1"/>
</dbReference>
<evidence type="ECO:0000256" key="6">
    <source>
        <dbReference type="ARBA" id="ARBA00023136"/>
    </source>
</evidence>
<dbReference type="Gene3D" id="3.30.565.10">
    <property type="entry name" value="Histidine kinase-like ATPase, C-terminal domain"/>
    <property type="match status" value="1"/>
</dbReference>
<keyword evidence="11" id="KW-1185">Reference proteome</keyword>
<feature type="transmembrane region" description="Helical" evidence="8">
    <location>
        <begin position="287"/>
        <end position="306"/>
    </location>
</feature>
<keyword evidence="4" id="KW-0808">Transferase</keyword>
<dbReference type="InterPro" id="IPR003660">
    <property type="entry name" value="HAMP_dom"/>
</dbReference>
<evidence type="ECO:0000256" key="4">
    <source>
        <dbReference type="ARBA" id="ARBA00022679"/>
    </source>
</evidence>
<dbReference type="Pfam" id="PF06580">
    <property type="entry name" value="His_kinase"/>
    <property type="match status" value="1"/>
</dbReference>
<dbReference type="EMBL" id="JAGDEL010000002">
    <property type="protein sequence ID" value="MBO1510628.1"/>
    <property type="molecule type" value="Genomic_DNA"/>
</dbReference>
<comment type="subcellular location">
    <subcellularLocation>
        <location evidence="1">Cell membrane</location>
        <topology evidence="1">Multi-pass membrane protein</topology>
    </subcellularLocation>
</comment>
<dbReference type="GO" id="GO:0016301">
    <property type="term" value="F:kinase activity"/>
    <property type="evidence" value="ECO:0007669"/>
    <property type="project" value="UniProtKB-KW"/>
</dbReference>
<dbReference type="Pfam" id="PF00672">
    <property type="entry name" value="HAMP"/>
    <property type="match status" value="1"/>
</dbReference>
<evidence type="ECO:0000256" key="1">
    <source>
        <dbReference type="ARBA" id="ARBA00004651"/>
    </source>
</evidence>
<keyword evidence="2" id="KW-1003">Cell membrane</keyword>
<proteinExistence type="predicted"/>
<feature type="transmembrane region" description="Helical" evidence="8">
    <location>
        <begin position="16"/>
        <end position="35"/>
    </location>
</feature>
<keyword evidence="8" id="KW-1133">Transmembrane helix</keyword>
<evidence type="ECO:0000256" key="3">
    <source>
        <dbReference type="ARBA" id="ARBA00022553"/>
    </source>
</evidence>
<gene>
    <name evidence="10" type="ORF">I7822_02860</name>
</gene>
<dbReference type="InterPro" id="IPR003594">
    <property type="entry name" value="HATPase_dom"/>
</dbReference>
<feature type="domain" description="HAMP" evidence="9">
    <location>
        <begin position="308"/>
        <end position="361"/>
    </location>
</feature>
<dbReference type="PROSITE" id="PS50885">
    <property type="entry name" value="HAMP"/>
    <property type="match status" value="1"/>
</dbReference>
<keyword evidence="7" id="KW-0175">Coiled coil</keyword>
<evidence type="ECO:0000256" key="8">
    <source>
        <dbReference type="SAM" id="Phobius"/>
    </source>
</evidence>